<evidence type="ECO:0000256" key="10">
    <source>
        <dbReference type="SAM" id="MobiDB-lite"/>
    </source>
</evidence>
<evidence type="ECO:0000256" key="8">
    <source>
        <dbReference type="RuleBase" id="RU000515"/>
    </source>
</evidence>
<proteinExistence type="inferred from homology"/>
<dbReference type="Gene3D" id="3.20.20.70">
    <property type="entry name" value="Aldolase class I"/>
    <property type="match status" value="1"/>
</dbReference>
<dbReference type="NCBIfam" id="NF006762">
    <property type="entry name" value="PRK09283.1"/>
    <property type="match status" value="1"/>
</dbReference>
<dbReference type="SUPFAM" id="SSF51569">
    <property type="entry name" value="Aldolase"/>
    <property type="match status" value="1"/>
</dbReference>
<dbReference type="Pfam" id="PF00490">
    <property type="entry name" value="ALAD"/>
    <property type="match status" value="1"/>
</dbReference>
<sequence length="719" mass="77831">MPASFRDFLKSVDADGTPEAVIVEAEAALKHVLRIEKQSSLDGVTGEDIDATYKGESIDVAVKRDYWKDCSKLLTVLCENVVPWAEQQLGAVELPAACRAILGCSLSGGFSLRTLFMRPGLFGKIILGSPSLHLMPDMFELAECRAADYLTKEVRTVTSVLFISTQHETQVSYRRLFEASYRSLTSSVRRVTGAAARRAAGKHRVALRNANMDNAPAPAKPRVPEGTPAKHPMSIRKRPRRNRRSPVLREMVQETTLTAANFILPLFVHEGSESIPISSMPGVSRLGVDTGLLDAVGEAVKVGVKSVVLFPKTPDELKTATGEEAFNPNGLAQRAIRNVKRAFPEVVVYTDVALDPYNTLGHDGIVRSDGVILNDETINYLCKQAVSQAEAGADFVSPSDMMDGRVGALRDALDAAGFTDVGIMSYSAKYNSAFYGPFREALDSAPAGLEGWTVPSDKATYQQSPANYREALLEAALDEEEGADIMMVKPGLPYLDVIKGLSDQSNLPIAAYHVSGEYAMLKAAALNGWVDEKRAVLEALMCIRRAGASVILTYYAVQAAKWLQLNREFDSAAAMAAIGARLWAMVAARTDAGVFLKINSGRVGLASTPAAIARFAELELGDMVLCCVSGLSLDGSYIYLDRYDHDWDYFDHQLRPSGAPEVGVYGREHRHRTTLLGAAGPDPLLVRGLPAAQALEGGDGLDEWDAEPEDMGLPDAVED</sequence>
<comment type="subunit">
    <text evidence="8">Homooctamer.</text>
</comment>
<dbReference type="InterPro" id="IPR030656">
    <property type="entry name" value="ALAD_AS"/>
</dbReference>
<dbReference type="PANTHER" id="PTHR11458:SF0">
    <property type="entry name" value="DELTA-AMINOLEVULINIC ACID DEHYDRATASE"/>
    <property type="match status" value="1"/>
</dbReference>
<organism evidence="11 12">
    <name type="scientific">Prorocentrum cordatum</name>
    <dbReference type="NCBI Taxonomy" id="2364126"/>
    <lineage>
        <taxon>Eukaryota</taxon>
        <taxon>Sar</taxon>
        <taxon>Alveolata</taxon>
        <taxon>Dinophyceae</taxon>
        <taxon>Prorocentrales</taxon>
        <taxon>Prorocentraceae</taxon>
        <taxon>Prorocentrum</taxon>
    </lineage>
</organism>
<evidence type="ECO:0000256" key="1">
    <source>
        <dbReference type="ARBA" id="ARBA00004694"/>
    </source>
</evidence>
<dbReference type="InterPro" id="IPR001731">
    <property type="entry name" value="ALAD"/>
</dbReference>
<evidence type="ECO:0000256" key="2">
    <source>
        <dbReference type="ARBA" id="ARBA00008055"/>
    </source>
</evidence>
<accession>A0ABN9X1D5</accession>
<dbReference type="InterPro" id="IPR000801">
    <property type="entry name" value="Esterase-like"/>
</dbReference>
<dbReference type="SUPFAM" id="SSF53474">
    <property type="entry name" value="alpha/beta-Hydrolases"/>
    <property type="match status" value="1"/>
</dbReference>
<evidence type="ECO:0000256" key="6">
    <source>
        <dbReference type="ARBA" id="ARBA00025628"/>
    </source>
</evidence>
<dbReference type="CDD" id="cd04823">
    <property type="entry name" value="ALAD_PBGS_aspartate_rich"/>
    <property type="match status" value="1"/>
</dbReference>
<dbReference type="InterPro" id="IPR013785">
    <property type="entry name" value="Aldolase_TIM"/>
</dbReference>
<dbReference type="InterPro" id="IPR029058">
    <property type="entry name" value="AB_hydrolase_fold"/>
</dbReference>
<protein>
    <recommendedName>
        <fullName evidence="8">Delta-aminolevulinic acid dehydratase</fullName>
        <ecNumber evidence="8">4.2.1.24</ecNumber>
    </recommendedName>
</protein>
<dbReference type="SMART" id="SM01004">
    <property type="entry name" value="ALAD"/>
    <property type="match status" value="1"/>
</dbReference>
<dbReference type="EMBL" id="CAUYUJ010019704">
    <property type="protein sequence ID" value="CAK0893054.1"/>
    <property type="molecule type" value="Genomic_DNA"/>
</dbReference>
<gene>
    <name evidence="11" type="ORF">PCOR1329_LOCUS72525</name>
</gene>
<feature type="region of interest" description="Disordered" evidence="10">
    <location>
        <begin position="211"/>
        <end position="245"/>
    </location>
</feature>
<comment type="function">
    <text evidence="6">Catalyzes an early step in the biosynthesis of tetrapyrroles. Binds two molecules of 5-aminolevulinate per subunit, each at a distinct site, and catalyzes their condensation to form porphobilinogen.</text>
</comment>
<reference evidence="11" key="1">
    <citation type="submission" date="2023-10" db="EMBL/GenBank/DDBJ databases">
        <authorList>
            <person name="Chen Y."/>
            <person name="Shah S."/>
            <person name="Dougan E. K."/>
            <person name="Thang M."/>
            <person name="Chan C."/>
        </authorList>
    </citation>
    <scope>NUCLEOTIDE SEQUENCE [LARGE SCALE GENOMIC DNA]</scope>
</reference>
<feature type="compositionally biased region" description="Basic residues" evidence="10">
    <location>
        <begin position="233"/>
        <end position="245"/>
    </location>
</feature>
<comment type="similarity">
    <text evidence="2 9">Belongs to the ALAD family.</text>
</comment>
<dbReference type="EC" id="4.2.1.24" evidence="8"/>
<dbReference type="PANTHER" id="PTHR11458">
    <property type="entry name" value="DELTA-AMINOLEVULINIC ACID DEHYDRATASE"/>
    <property type="match status" value="1"/>
</dbReference>
<keyword evidence="5 8" id="KW-0627">Porphyrin biosynthesis</keyword>
<keyword evidence="4 8" id="KW-0456">Lyase</keyword>
<dbReference type="Gene3D" id="3.40.50.1820">
    <property type="entry name" value="alpha/beta hydrolase"/>
    <property type="match status" value="1"/>
</dbReference>
<dbReference type="PRINTS" id="PR00144">
    <property type="entry name" value="DALDHYDRTASE"/>
</dbReference>
<comment type="caution">
    <text evidence="11">The sequence shown here is derived from an EMBL/GenBank/DDBJ whole genome shotgun (WGS) entry which is preliminary data.</text>
</comment>
<evidence type="ECO:0000256" key="4">
    <source>
        <dbReference type="ARBA" id="ARBA00023239"/>
    </source>
</evidence>
<evidence type="ECO:0000313" key="11">
    <source>
        <dbReference type="EMBL" id="CAK0893054.1"/>
    </source>
</evidence>
<keyword evidence="3" id="KW-0350">Heme biosynthesis</keyword>
<evidence type="ECO:0000256" key="3">
    <source>
        <dbReference type="ARBA" id="ARBA00023133"/>
    </source>
</evidence>
<dbReference type="Pfam" id="PF00756">
    <property type="entry name" value="Esterase"/>
    <property type="match status" value="1"/>
</dbReference>
<dbReference type="Proteomes" id="UP001189429">
    <property type="component" value="Unassembled WGS sequence"/>
</dbReference>
<comment type="catalytic activity">
    <reaction evidence="7 8">
        <text>2 5-aminolevulinate = porphobilinogen + 2 H2O + H(+)</text>
        <dbReference type="Rhea" id="RHEA:24064"/>
        <dbReference type="ChEBI" id="CHEBI:15377"/>
        <dbReference type="ChEBI" id="CHEBI:15378"/>
        <dbReference type="ChEBI" id="CHEBI:58126"/>
        <dbReference type="ChEBI" id="CHEBI:356416"/>
        <dbReference type="EC" id="4.2.1.24"/>
    </reaction>
</comment>
<evidence type="ECO:0000256" key="7">
    <source>
        <dbReference type="ARBA" id="ARBA00047651"/>
    </source>
</evidence>
<comment type="pathway">
    <text evidence="1">Porphyrin-containing compound metabolism; protoporphyrin-IX biosynthesis; coproporphyrinogen-III from 5-aminolevulinate: step 1/4.</text>
</comment>
<evidence type="ECO:0000256" key="9">
    <source>
        <dbReference type="RuleBase" id="RU004161"/>
    </source>
</evidence>
<evidence type="ECO:0000256" key="5">
    <source>
        <dbReference type="ARBA" id="ARBA00023244"/>
    </source>
</evidence>
<keyword evidence="12" id="KW-1185">Reference proteome</keyword>
<feature type="region of interest" description="Disordered" evidence="10">
    <location>
        <begin position="697"/>
        <end position="719"/>
    </location>
</feature>
<evidence type="ECO:0000313" key="12">
    <source>
        <dbReference type="Proteomes" id="UP001189429"/>
    </source>
</evidence>
<feature type="compositionally biased region" description="Acidic residues" evidence="10">
    <location>
        <begin position="699"/>
        <end position="719"/>
    </location>
</feature>
<name>A0ABN9X1D5_9DINO</name>
<dbReference type="PROSITE" id="PS00169">
    <property type="entry name" value="D_ALA_DEHYDRATASE"/>
    <property type="match status" value="1"/>
</dbReference>